<reference evidence="1" key="1">
    <citation type="submission" date="2018-02" db="EMBL/GenBank/DDBJ databases">
        <title>Rhizophora mucronata_Transcriptome.</title>
        <authorList>
            <person name="Meera S.P."/>
            <person name="Sreeshan A."/>
            <person name="Augustine A."/>
        </authorList>
    </citation>
    <scope>NUCLEOTIDE SEQUENCE</scope>
    <source>
        <tissue evidence="1">Leaf</tissue>
    </source>
</reference>
<dbReference type="EMBL" id="GGEC01091898">
    <property type="protein sequence ID" value="MBX72382.1"/>
    <property type="molecule type" value="Transcribed_RNA"/>
</dbReference>
<accession>A0A2P2QZH0</accession>
<evidence type="ECO:0000313" key="1">
    <source>
        <dbReference type="EMBL" id="MBX72382.1"/>
    </source>
</evidence>
<dbReference type="AlphaFoldDB" id="A0A2P2QZH0"/>
<protein>
    <submittedName>
        <fullName evidence="1">Uncharacterized protein</fullName>
    </submittedName>
</protein>
<proteinExistence type="predicted"/>
<name>A0A2P2QZH0_RHIMU</name>
<sequence length="53" mass="5630">MLAAPFGFFICLYPHPTVMTCLSAPPVPHPNLPVTHLTAVLLCSAPVRETSGI</sequence>
<organism evidence="1">
    <name type="scientific">Rhizophora mucronata</name>
    <name type="common">Asiatic mangrove</name>
    <dbReference type="NCBI Taxonomy" id="61149"/>
    <lineage>
        <taxon>Eukaryota</taxon>
        <taxon>Viridiplantae</taxon>
        <taxon>Streptophyta</taxon>
        <taxon>Embryophyta</taxon>
        <taxon>Tracheophyta</taxon>
        <taxon>Spermatophyta</taxon>
        <taxon>Magnoliopsida</taxon>
        <taxon>eudicotyledons</taxon>
        <taxon>Gunneridae</taxon>
        <taxon>Pentapetalae</taxon>
        <taxon>rosids</taxon>
        <taxon>fabids</taxon>
        <taxon>Malpighiales</taxon>
        <taxon>Rhizophoraceae</taxon>
        <taxon>Rhizophora</taxon>
    </lineage>
</organism>